<gene>
    <name evidence="2" type="ORF">F1189_01500</name>
</gene>
<protein>
    <submittedName>
        <fullName evidence="2">DUF4239 domain-containing protein</fullName>
    </submittedName>
</protein>
<name>A0A5M6J3V7_9PROT</name>
<dbReference type="Proteomes" id="UP000325255">
    <property type="component" value="Unassembled WGS sequence"/>
</dbReference>
<evidence type="ECO:0000313" key="2">
    <source>
        <dbReference type="EMBL" id="KAA5614298.1"/>
    </source>
</evidence>
<keyword evidence="1" id="KW-0472">Membrane</keyword>
<proteinExistence type="predicted"/>
<organism evidence="2 3">
    <name type="scientific">Rhodovastum atsumiense</name>
    <dbReference type="NCBI Taxonomy" id="504468"/>
    <lineage>
        <taxon>Bacteria</taxon>
        <taxon>Pseudomonadati</taxon>
        <taxon>Pseudomonadota</taxon>
        <taxon>Alphaproteobacteria</taxon>
        <taxon>Acetobacterales</taxon>
        <taxon>Acetobacteraceae</taxon>
        <taxon>Rhodovastum</taxon>
    </lineage>
</organism>
<evidence type="ECO:0000313" key="3">
    <source>
        <dbReference type="Proteomes" id="UP000325255"/>
    </source>
</evidence>
<feature type="transmembrane region" description="Helical" evidence="1">
    <location>
        <begin position="187"/>
        <end position="206"/>
    </location>
</feature>
<dbReference type="RefSeq" id="WP_150038770.1">
    <property type="nucleotide sequence ID" value="NZ_OW485601.1"/>
</dbReference>
<dbReference type="InterPro" id="IPR025333">
    <property type="entry name" value="DUF4239"/>
</dbReference>
<dbReference type="Pfam" id="PF14023">
    <property type="entry name" value="Bestrophin-like"/>
    <property type="match status" value="1"/>
</dbReference>
<feature type="transmembrane region" description="Helical" evidence="1">
    <location>
        <begin position="12"/>
        <end position="31"/>
    </location>
</feature>
<keyword evidence="1" id="KW-0812">Transmembrane</keyword>
<dbReference type="OrthoDB" id="797232at2"/>
<comment type="caution">
    <text evidence="2">The sequence shown here is derived from an EMBL/GenBank/DDBJ whole genome shotgun (WGS) entry which is preliminary data.</text>
</comment>
<dbReference type="AlphaFoldDB" id="A0A5M6J3V7"/>
<sequence length="266" mass="28723">MIDTWLSLEPRAILFILAFGYVASAAFFHWISFHGPIHAWVVSFRGVVAPFFGSVAVLFALLTGFVARDVWKRNADAAKLVAGEHHALVSLYDVAQAAGLADAALRIRIRDYAQSVVDEEWPRMAEGNGSPEPSPTLQALLRETLDPRFAAAGPLVQRTAVDLVLKEHALRSERLALSAARTEELKWAVVLALSVLTQLAIALVHLEKSRAQLAALSVFSAAAFVALGLIAIQENPYESPLQVPATAIEQVLDFVPGAPGFAQKSP</sequence>
<keyword evidence="3" id="KW-1185">Reference proteome</keyword>
<reference evidence="2 3" key="1">
    <citation type="submission" date="2019-09" db="EMBL/GenBank/DDBJ databases">
        <title>Genome sequence of Rhodovastum atsumiense, a diverse member of the Acetobacteraceae family of non-sulfur purple photosynthetic bacteria.</title>
        <authorList>
            <person name="Meyer T."/>
            <person name="Kyndt J."/>
        </authorList>
    </citation>
    <scope>NUCLEOTIDE SEQUENCE [LARGE SCALE GENOMIC DNA]</scope>
    <source>
        <strain evidence="2 3">DSM 21279</strain>
    </source>
</reference>
<evidence type="ECO:0000256" key="1">
    <source>
        <dbReference type="SAM" id="Phobius"/>
    </source>
</evidence>
<accession>A0A5M6J3V7</accession>
<keyword evidence="1" id="KW-1133">Transmembrane helix</keyword>
<dbReference type="EMBL" id="VWPK01000002">
    <property type="protein sequence ID" value="KAA5614298.1"/>
    <property type="molecule type" value="Genomic_DNA"/>
</dbReference>
<feature type="transmembrane region" description="Helical" evidence="1">
    <location>
        <begin position="37"/>
        <end position="63"/>
    </location>
</feature>
<feature type="transmembrane region" description="Helical" evidence="1">
    <location>
        <begin position="212"/>
        <end position="232"/>
    </location>
</feature>